<dbReference type="EMBL" id="KN817705">
    <property type="protein sequence ID" value="KJA13926.1"/>
    <property type="molecule type" value="Genomic_DNA"/>
</dbReference>
<keyword evidence="2" id="KW-1185">Reference proteome</keyword>
<proteinExistence type="predicted"/>
<protein>
    <submittedName>
        <fullName evidence="1">Uncharacterized protein</fullName>
    </submittedName>
</protein>
<reference evidence="2" key="1">
    <citation type="submission" date="2014-04" db="EMBL/GenBank/DDBJ databases">
        <title>Evolutionary Origins and Diversification of the Mycorrhizal Mutualists.</title>
        <authorList>
            <consortium name="DOE Joint Genome Institute"/>
            <consortium name="Mycorrhizal Genomics Consortium"/>
            <person name="Kohler A."/>
            <person name="Kuo A."/>
            <person name="Nagy L.G."/>
            <person name="Floudas D."/>
            <person name="Copeland A."/>
            <person name="Barry K.W."/>
            <person name="Cichocki N."/>
            <person name="Veneault-Fourrey C."/>
            <person name="LaButti K."/>
            <person name="Lindquist E.A."/>
            <person name="Lipzen A."/>
            <person name="Lundell T."/>
            <person name="Morin E."/>
            <person name="Murat C."/>
            <person name="Riley R."/>
            <person name="Ohm R."/>
            <person name="Sun H."/>
            <person name="Tunlid A."/>
            <person name="Henrissat B."/>
            <person name="Grigoriev I.V."/>
            <person name="Hibbett D.S."/>
            <person name="Martin F."/>
        </authorList>
    </citation>
    <scope>NUCLEOTIDE SEQUENCE [LARGE SCALE GENOMIC DNA]</scope>
    <source>
        <strain evidence="2">FD-334 SS-4</strain>
    </source>
</reference>
<dbReference type="AlphaFoldDB" id="A0A0D2NBJ6"/>
<dbReference type="Proteomes" id="UP000054270">
    <property type="component" value="Unassembled WGS sequence"/>
</dbReference>
<organism evidence="1 2">
    <name type="scientific">Hypholoma sublateritium (strain FD-334 SS-4)</name>
    <dbReference type="NCBI Taxonomy" id="945553"/>
    <lineage>
        <taxon>Eukaryota</taxon>
        <taxon>Fungi</taxon>
        <taxon>Dikarya</taxon>
        <taxon>Basidiomycota</taxon>
        <taxon>Agaricomycotina</taxon>
        <taxon>Agaricomycetes</taxon>
        <taxon>Agaricomycetidae</taxon>
        <taxon>Agaricales</taxon>
        <taxon>Agaricineae</taxon>
        <taxon>Strophariaceae</taxon>
        <taxon>Hypholoma</taxon>
    </lineage>
</organism>
<accession>A0A0D2NBJ6</accession>
<name>A0A0D2NBJ6_HYPSF</name>
<sequence length="315" mass="35233">MIVSFHNSISSAVRKTLQFIGIVSPPHDPVAFEKLSTDGTDIERYIQSLANGYNAHGAARMQDYRVEELYLCKKRAGIGNEYVSAKVIGPHPVIPFYIIFKRLRAYIDSDTPCTSAEPAEVAVVHEQVLPVAQVKEIVHASSNQAIPPSCFRSRHMDDKAFMSFTCKVDEIHGTVIFQHPIPLYTVAVLAVTVHRSQVDSEHESADASCHFYAVAIMSVVEQLYPTKTSYQNNSKSIWAKVGRAPEKRPISAIYSATRIKPEALQSILDSYKVDLENFENQARSKDKQVSDTLLADNEMGSLRLRGSDRTRDHPR</sequence>
<evidence type="ECO:0000313" key="2">
    <source>
        <dbReference type="Proteomes" id="UP000054270"/>
    </source>
</evidence>
<evidence type="ECO:0000313" key="1">
    <source>
        <dbReference type="EMBL" id="KJA13926.1"/>
    </source>
</evidence>
<gene>
    <name evidence="1" type="ORF">HYPSUDRAFT_49524</name>
</gene>
<dbReference type="STRING" id="945553.A0A0D2NBJ6"/>